<organism evidence="2 3">
    <name type="scientific">Mesorhizobium zhangyense</name>
    <dbReference type="NCBI Taxonomy" id="1776730"/>
    <lineage>
        <taxon>Bacteria</taxon>
        <taxon>Pseudomonadati</taxon>
        <taxon>Pseudomonadota</taxon>
        <taxon>Alphaproteobacteria</taxon>
        <taxon>Hyphomicrobiales</taxon>
        <taxon>Phyllobacteriaceae</taxon>
        <taxon>Mesorhizobium</taxon>
    </lineage>
</organism>
<proteinExistence type="predicted"/>
<evidence type="ECO:0000256" key="1">
    <source>
        <dbReference type="SAM" id="Phobius"/>
    </source>
</evidence>
<dbReference type="AlphaFoldDB" id="A0A7C9R6A8"/>
<feature type="transmembrane region" description="Helical" evidence="1">
    <location>
        <begin position="40"/>
        <end position="58"/>
    </location>
</feature>
<reference evidence="2 3" key="1">
    <citation type="submission" date="2020-02" db="EMBL/GenBank/DDBJ databases">
        <title>Genome sequence of the type strain CGMCC 1.15528 of Mesorhizobium zhangyense.</title>
        <authorList>
            <person name="Gao J."/>
            <person name="Sun J."/>
        </authorList>
    </citation>
    <scope>NUCLEOTIDE SEQUENCE [LARGE SCALE GENOMIC DNA]</scope>
    <source>
        <strain evidence="2 3">CGMCC 1.15528</strain>
    </source>
</reference>
<accession>A0A7C9R6A8</accession>
<comment type="caution">
    <text evidence="2">The sequence shown here is derived from an EMBL/GenBank/DDBJ whole genome shotgun (WGS) entry which is preliminary data.</text>
</comment>
<dbReference type="Proteomes" id="UP000481252">
    <property type="component" value="Unassembled WGS sequence"/>
</dbReference>
<dbReference type="EMBL" id="JAAKZG010000003">
    <property type="protein sequence ID" value="NGN40936.1"/>
    <property type="molecule type" value="Genomic_DNA"/>
</dbReference>
<keyword evidence="1" id="KW-0812">Transmembrane</keyword>
<protein>
    <submittedName>
        <fullName evidence="2">DUF3329 domain-containing protein</fullName>
    </submittedName>
</protein>
<sequence length="68" mass="7870">MTKDNEHPFFHPLWRRIALVAFCLVWAGIEFAMDSPTWGMIMLGFSAYAAWQYLFSYAPPPVDADKKD</sequence>
<evidence type="ECO:0000313" key="3">
    <source>
        <dbReference type="Proteomes" id="UP000481252"/>
    </source>
</evidence>
<gene>
    <name evidence="2" type="ORF">G6N74_07650</name>
</gene>
<evidence type="ECO:0000313" key="2">
    <source>
        <dbReference type="EMBL" id="NGN40936.1"/>
    </source>
</evidence>
<keyword evidence="1" id="KW-1133">Transmembrane helix</keyword>
<keyword evidence="3" id="KW-1185">Reference proteome</keyword>
<keyword evidence="1" id="KW-0472">Membrane</keyword>
<name>A0A7C9R6A8_9HYPH</name>
<feature type="transmembrane region" description="Helical" evidence="1">
    <location>
        <begin position="13"/>
        <end position="33"/>
    </location>
</feature>
<dbReference type="RefSeq" id="WP_165116007.1">
    <property type="nucleotide sequence ID" value="NZ_JAAKZG010000003.1"/>
</dbReference>